<feature type="compositionally biased region" description="Polar residues" evidence="5">
    <location>
        <begin position="374"/>
        <end position="385"/>
    </location>
</feature>
<dbReference type="PANTHER" id="PTHR47235">
    <property type="entry name" value="BLR6548 PROTEIN"/>
    <property type="match status" value="1"/>
</dbReference>
<gene>
    <name evidence="8" type="ORF">HGB48_22395</name>
</gene>
<dbReference type="InterPro" id="IPR028081">
    <property type="entry name" value="Leu-bd"/>
</dbReference>
<evidence type="ECO:0000256" key="5">
    <source>
        <dbReference type="SAM" id="MobiDB-lite"/>
    </source>
</evidence>
<keyword evidence="2" id="KW-0813">Transport</keyword>
<accession>A0A846Z8U7</accession>
<dbReference type="AlphaFoldDB" id="A0A846Z8U7"/>
<dbReference type="PROSITE" id="PS51257">
    <property type="entry name" value="PROKAR_LIPOPROTEIN"/>
    <property type="match status" value="1"/>
</dbReference>
<feature type="signal peptide" evidence="6">
    <location>
        <begin position="1"/>
        <end position="29"/>
    </location>
</feature>
<dbReference type="EMBL" id="JAAXPI010000036">
    <property type="protein sequence ID" value="NKZ06476.1"/>
    <property type="molecule type" value="Genomic_DNA"/>
</dbReference>
<organism evidence="8 9">
    <name type="scientific">Actinomadura latina</name>
    <dbReference type="NCBI Taxonomy" id="163603"/>
    <lineage>
        <taxon>Bacteria</taxon>
        <taxon>Bacillati</taxon>
        <taxon>Actinomycetota</taxon>
        <taxon>Actinomycetes</taxon>
        <taxon>Streptosporangiales</taxon>
        <taxon>Thermomonosporaceae</taxon>
        <taxon>Actinomadura</taxon>
    </lineage>
</organism>
<dbReference type="GO" id="GO:0006865">
    <property type="term" value="P:amino acid transport"/>
    <property type="evidence" value="ECO:0007669"/>
    <property type="project" value="UniProtKB-KW"/>
</dbReference>
<keyword evidence="3 6" id="KW-0732">Signal</keyword>
<name>A0A846Z8U7_9ACTN</name>
<comment type="similarity">
    <text evidence="1">Belongs to the leucine-binding protein family.</text>
</comment>
<evidence type="ECO:0000256" key="4">
    <source>
        <dbReference type="ARBA" id="ARBA00022970"/>
    </source>
</evidence>
<feature type="chain" id="PRO_5038569936" evidence="6">
    <location>
        <begin position="30"/>
        <end position="415"/>
    </location>
</feature>
<feature type="domain" description="Leucine-binding protein" evidence="7">
    <location>
        <begin position="43"/>
        <end position="387"/>
    </location>
</feature>
<protein>
    <submittedName>
        <fullName evidence="8">ABC transporter substrate-binding protein</fullName>
    </submittedName>
</protein>
<dbReference type="InterPro" id="IPR028082">
    <property type="entry name" value="Peripla_BP_I"/>
</dbReference>
<keyword evidence="9" id="KW-1185">Reference proteome</keyword>
<dbReference type="Proteomes" id="UP000579250">
    <property type="component" value="Unassembled WGS sequence"/>
</dbReference>
<dbReference type="PANTHER" id="PTHR47235:SF1">
    <property type="entry name" value="BLR6548 PROTEIN"/>
    <property type="match status" value="1"/>
</dbReference>
<evidence type="ECO:0000313" key="9">
    <source>
        <dbReference type="Proteomes" id="UP000579250"/>
    </source>
</evidence>
<evidence type="ECO:0000313" key="8">
    <source>
        <dbReference type="EMBL" id="NKZ06476.1"/>
    </source>
</evidence>
<dbReference type="InterPro" id="IPR000709">
    <property type="entry name" value="Leu_Ile_Val-bd"/>
</dbReference>
<comment type="caution">
    <text evidence="8">The sequence shown here is derived from an EMBL/GenBank/DDBJ whole genome shotgun (WGS) entry which is preliminary data.</text>
</comment>
<dbReference type="Pfam" id="PF13458">
    <property type="entry name" value="Peripla_BP_6"/>
    <property type="match status" value="1"/>
</dbReference>
<dbReference type="Gene3D" id="3.40.50.2300">
    <property type="match status" value="2"/>
</dbReference>
<evidence type="ECO:0000256" key="2">
    <source>
        <dbReference type="ARBA" id="ARBA00022448"/>
    </source>
</evidence>
<evidence type="ECO:0000256" key="6">
    <source>
        <dbReference type="SAM" id="SignalP"/>
    </source>
</evidence>
<sequence>MSRISRRRVTAGVAAIALTLSLSSCSTRGGGGDDATTGVDKDTVKFGVLVDLSGPLAGSGKTILQSHQMAVEEINKAGGVCGRKIELVVRDNGYDPQKAVTAYDEIEPQVFGFLNIYGSAVITALRDKIGQNGVLSGLTSFSSELLGDEHLIVMGSTYDIQMINGVDWLVRHDKIKKGDKVGHIYLQGDFGGNSYKGSQFAAKQLGLTLIGQQIKPSDSDLTSQVNALKAAGVKAVLIDATSKQTASAASVMKATGLDVPIMGNVSSWGTSILSTSAKSAMMGRYQRMSPMGSLGGTAEANKKLAADWKAKYGATRPESDYAVVHAYTLTHLYTKIVSGACDDLTRPGLLKARAKVTDFEMPGLLPPQDLSDPAQPTTRESQVQQIDPDALAGLGVKEDFRASDTANAYKVGAAG</sequence>
<keyword evidence="4" id="KW-0029">Amino-acid transport</keyword>
<dbReference type="RefSeq" id="WP_067640738.1">
    <property type="nucleotide sequence ID" value="NZ_JAAXPI010000036.1"/>
</dbReference>
<evidence type="ECO:0000259" key="7">
    <source>
        <dbReference type="Pfam" id="PF13458"/>
    </source>
</evidence>
<evidence type="ECO:0000256" key="3">
    <source>
        <dbReference type="ARBA" id="ARBA00022729"/>
    </source>
</evidence>
<dbReference type="SUPFAM" id="SSF53822">
    <property type="entry name" value="Periplasmic binding protein-like I"/>
    <property type="match status" value="1"/>
</dbReference>
<reference evidence="8 9" key="1">
    <citation type="submission" date="2020-04" db="EMBL/GenBank/DDBJ databases">
        <title>MicrobeNet Type strains.</title>
        <authorList>
            <person name="Nicholson A.C."/>
        </authorList>
    </citation>
    <scope>NUCLEOTIDE SEQUENCE [LARGE SCALE GENOMIC DNA]</scope>
    <source>
        <strain evidence="8 9">ATCC BAA-277</strain>
    </source>
</reference>
<dbReference type="PRINTS" id="PR00337">
    <property type="entry name" value="LEUILEVALBP"/>
</dbReference>
<feature type="region of interest" description="Disordered" evidence="5">
    <location>
        <begin position="361"/>
        <end position="388"/>
    </location>
</feature>
<proteinExistence type="inferred from homology"/>
<evidence type="ECO:0000256" key="1">
    <source>
        <dbReference type="ARBA" id="ARBA00010062"/>
    </source>
</evidence>